<keyword evidence="3" id="KW-1185">Reference proteome</keyword>
<dbReference type="InParanoid" id="A0A2G5EUI6"/>
<accession>A0A2G5EUI6</accession>
<dbReference type="AlphaFoldDB" id="A0A2G5EUI6"/>
<reference evidence="2 3" key="1">
    <citation type="submission" date="2017-09" db="EMBL/GenBank/DDBJ databases">
        <title>WGS assembly of Aquilegia coerulea Goldsmith.</title>
        <authorList>
            <person name="Hodges S."/>
            <person name="Kramer E."/>
            <person name="Nordborg M."/>
            <person name="Tomkins J."/>
            <person name="Borevitz J."/>
            <person name="Derieg N."/>
            <person name="Yan J."/>
            <person name="Mihaltcheva S."/>
            <person name="Hayes R.D."/>
            <person name="Rokhsar D."/>
        </authorList>
    </citation>
    <scope>NUCLEOTIDE SEQUENCE [LARGE SCALE GENOMIC DNA]</scope>
    <source>
        <strain evidence="3">cv. Goldsmith</strain>
    </source>
</reference>
<dbReference type="PANTHER" id="PTHR45811:SF49">
    <property type="entry name" value="OS04G0667600 PROTEIN"/>
    <property type="match status" value="1"/>
</dbReference>
<gene>
    <name evidence="2" type="ORF">AQUCO_00400363v1</name>
</gene>
<sequence length="84" mass="9577">MKKHIFRVELSSEGDNRKAFIKVCEVPYGEIESISMNIKDKKMTVIGHIDPARTSLKLGKYWETEIDSVGLAQEPTAKEPEKKK</sequence>
<evidence type="ECO:0000256" key="1">
    <source>
        <dbReference type="ARBA" id="ARBA00022723"/>
    </source>
</evidence>
<evidence type="ECO:0008006" key="4">
    <source>
        <dbReference type="Google" id="ProtNLM"/>
    </source>
</evidence>
<protein>
    <recommendedName>
        <fullName evidence="4">HMA domain-containing protein</fullName>
    </recommendedName>
</protein>
<dbReference type="InterPro" id="IPR051863">
    <property type="entry name" value="HIPP"/>
</dbReference>
<dbReference type="STRING" id="218851.A0A2G5EUI6"/>
<keyword evidence="1" id="KW-0479">Metal-binding</keyword>
<dbReference type="OrthoDB" id="1930492at2759"/>
<evidence type="ECO:0000313" key="2">
    <source>
        <dbReference type="EMBL" id="PIA59425.1"/>
    </source>
</evidence>
<proteinExistence type="predicted"/>
<dbReference type="PANTHER" id="PTHR45811">
    <property type="entry name" value="COPPER TRANSPORT PROTEIN FAMILY-RELATED"/>
    <property type="match status" value="1"/>
</dbReference>
<dbReference type="EMBL" id="KZ305021">
    <property type="protein sequence ID" value="PIA59425.1"/>
    <property type="molecule type" value="Genomic_DNA"/>
</dbReference>
<name>A0A2G5EUI6_AQUCA</name>
<organism evidence="2 3">
    <name type="scientific">Aquilegia coerulea</name>
    <name type="common">Rocky mountain columbine</name>
    <dbReference type="NCBI Taxonomy" id="218851"/>
    <lineage>
        <taxon>Eukaryota</taxon>
        <taxon>Viridiplantae</taxon>
        <taxon>Streptophyta</taxon>
        <taxon>Embryophyta</taxon>
        <taxon>Tracheophyta</taxon>
        <taxon>Spermatophyta</taxon>
        <taxon>Magnoliopsida</taxon>
        <taxon>Ranunculales</taxon>
        <taxon>Ranunculaceae</taxon>
        <taxon>Thalictroideae</taxon>
        <taxon>Aquilegia</taxon>
    </lineage>
</organism>
<dbReference type="Gene3D" id="3.30.70.100">
    <property type="match status" value="1"/>
</dbReference>
<dbReference type="Proteomes" id="UP000230069">
    <property type="component" value="Unassembled WGS sequence"/>
</dbReference>
<evidence type="ECO:0000313" key="3">
    <source>
        <dbReference type="Proteomes" id="UP000230069"/>
    </source>
</evidence>
<dbReference type="GO" id="GO:0046872">
    <property type="term" value="F:metal ion binding"/>
    <property type="evidence" value="ECO:0007669"/>
    <property type="project" value="UniProtKB-KW"/>
</dbReference>